<dbReference type="OrthoDB" id="2448307at2759"/>
<feature type="transmembrane region" description="Helical" evidence="2">
    <location>
        <begin position="271"/>
        <end position="294"/>
    </location>
</feature>
<feature type="region of interest" description="Disordered" evidence="1">
    <location>
        <begin position="359"/>
        <end position="378"/>
    </location>
</feature>
<feature type="transmembrane region" description="Helical" evidence="2">
    <location>
        <begin position="16"/>
        <end position="38"/>
    </location>
</feature>
<dbReference type="EMBL" id="JAEPRB010000558">
    <property type="protein sequence ID" value="KAG2214970.1"/>
    <property type="molecule type" value="Genomic_DNA"/>
</dbReference>
<dbReference type="PANTHER" id="PTHR34391:SF1">
    <property type="entry name" value="UPF0658 GOLGI APPARATUS MEMBRANE PROTEIN C1952.10C-RELATED"/>
    <property type="match status" value="1"/>
</dbReference>
<sequence>MWIISRIFGESRWTRTIFLTIVIQALLATIFEAIIFAYHANQISIIDKERLDQKGFGDNLATAYANARSLLVYFILFILAQVFTLALVIDAIYQKNTIQLIALIAFELGMSAYSIIQYHQSSTLFDTDDANVQLVVAYLGEAYHASRWAEITMICIMIISSMIFCFLAYKLYLEFGWHIYKKIGADLAMRDRYKMYQIFMMLLKLDFFFFLALSVQYLALLCVAWWPEATTEEAKSIIIKELIEHVILSCVVSVVMLCLAYWGLRREKKLVMYMFHVLAATSQGYFIYLLVQIFSNPDRFVGSKVFLTFFCKLFLKIGLIVDIILIVISVPVSFICVRNFNHGLINHISHATASANATSHSMTPIGQEKTGSRRWSIE</sequence>
<name>A0A8H7VC42_9FUNG</name>
<evidence type="ECO:0000313" key="3">
    <source>
        <dbReference type="EMBL" id="KAG2214970.1"/>
    </source>
</evidence>
<proteinExistence type="predicted"/>
<protein>
    <submittedName>
        <fullName evidence="3">Uncharacterized protein</fullName>
    </submittedName>
</protein>
<gene>
    <name evidence="3" type="ORF">INT45_002410</name>
</gene>
<dbReference type="InterPro" id="IPR040410">
    <property type="entry name" value="UPF0658_Golgi"/>
</dbReference>
<evidence type="ECO:0000256" key="2">
    <source>
        <dbReference type="SAM" id="Phobius"/>
    </source>
</evidence>
<dbReference type="Proteomes" id="UP000646827">
    <property type="component" value="Unassembled WGS sequence"/>
</dbReference>
<keyword evidence="4" id="KW-1185">Reference proteome</keyword>
<organism evidence="3 4">
    <name type="scientific">Circinella minor</name>
    <dbReference type="NCBI Taxonomy" id="1195481"/>
    <lineage>
        <taxon>Eukaryota</taxon>
        <taxon>Fungi</taxon>
        <taxon>Fungi incertae sedis</taxon>
        <taxon>Mucoromycota</taxon>
        <taxon>Mucoromycotina</taxon>
        <taxon>Mucoromycetes</taxon>
        <taxon>Mucorales</taxon>
        <taxon>Lichtheimiaceae</taxon>
        <taxon>Circinella</taxon>
    </lineage>
</organism>
<keyword evidence="2" id="KW-0472">Membrane</keyword>
<feature type="transmembrane region" description="Helical" evidence="2">
    <location>
        <begin position="198"/>
        <end position="226"/>
    </location>
</feature>
<feature type="transmembrane region" description="Helical" evidence="2">
    <location>
        <begin position="151"/>
        <end position="172"/>
    </location>
</feature>
<comment type="caution">
    <text evidence="3">The sequence shown here is derived from an EMBL/GenBank/DDBJ whole genome shotgun (WGS) entry which is preliminary data.</text>
</comment>
<keyword evidence="2" id="KW-1133">Transmembrane helix</keyword>
<feature type="transmembrane region" description="Helical" evidence="2">
    <location>
        <begin position="314"/>
        <end position="337"/>
    </location>
</feature>
<feature type="transmembrane region" description="Helical" evidence="2">
    <location>
        <begin position="70"/>
        <end position="93"/>
    </location>
</feature>
<reference evidence="3 4" key="1">
    <citation type="submission" date="2020-12" db="EMBL/GenBank/DDBJ databases">
        <title>Metabolic potential, ecology and presence of endohyphal bacteria is reflected in genomic diversity of Mucoromycotina.</title>
        <authorList>
            <person name="Muszewska A."/>
            <person name="Okrasinska A."/>
            <person name="Steczkiewicz K."/>
            <person name="Drgas O."/>
            <person name="Orlowska M."/>
            <person name="Perlinska-Lenart U."/>
            <person name="Aleksandrzak-Piekarczyk T."/>
            <person name="Szatraj K."/>
            <person name="Zielenkiewicz U."/>
            <person name="Pilsyk S."/>
            <person name="Malc E."/>
            <person name="Mieczkowski P."/>
            <person name="Kruszewska J.S."/>
            <person name="Biernat P."/>
            <person name="Pawlowska J."/>
        </authorList>
    </citation>
    <scope>NUCLEOTIDE SEQUENCE [LARGE SCALE GENOMIC DNA]</scope>
    <source>
        <strain evidence="3 4">CBS 142.35</strain>
    </source>
</reference>
<keyword evidence="2" id="KW-0812">Transmembrane</keyword>
<feature type="transmembrane region" description="Helical" evidence="2">
    <location>
        <begin position="246"/>
        <end position="264"/>
    </location>
</feature>
<feature type="transmembrane region" description="Helical" evidence="2">
    <location>
        <begin position="100"/>
        <end position="119"/>
    </location>
</feature>
<dbReference type="PANTHER" id="PTHR34391">
    <property type="entry name" value="UPF0658 GOLGI APPARATUS MEMBRANE PROTEIN C1952.10C-RELATED"/>
    <property type="match status" value="1"/>
</dbReference>
<evidence type="ECO:0000256" key="1">
    <source>
        <dbReference type="SAM" id="MobiDB-lite"/>
    </source>
</evidence>
<dbReference type="AlphaFoldDB" id="A0A8H7VC42"/>
<accession>A0A8H7VC42</accession>
<dbReference type="GO" id="GO:0005794">
    <property type="term" value="C:Golgi apparatus"/>
    <property type="evidence" value="ECO:0007669"/>
    <property type="project" value="TreeGrafter"/>
</dbReference>
<evidence type="ECO:0000313" key="4">
    <source>
        <dbReference type="Proteomes" id="UP000646827"/>
    </source>
</evidence>